<proteinExistence type="predicted"/>
<comment type="caution">
    <text evidence="2">The sequence shown here is derived from an EMBL/GenBank/DDBJ whole genome shotgun (WGS) entry which is preliminary data.</text>
</comment>
<organism evidence="2">
    <name type="scientific">marine sediment metagenome</name>
    <dbReference type="NCBI Taxonomy" id="412755"/>
    <lineage>
        <taxon>unclassified sequences</taxon>
        <taxon>metagenomes</taxon>
        <taxon>ecological metagenomes</taxon>
    </lineage>
</organism>
<evidence type="ECO:0000313" key="2">
    <source>
        <dbReference type="EMBL" id="GAH58370.1"/>
    </source>
</evidence>
<sequence length="136" mass="15520">IKKGQRIEIVVVDTAGVPVSEIEELFVYCDGLLWDSMPLKDGRVVWTATKEAVSYRFTIEETEGYRYSEVTLYRITEDTFLGDLVFYAGLMTIIVGLILLVFYLHRTGRLKGIDILKRHGMKEKLSGIVSRGKKLE</sequence>
<accession>X1HMU2</accession>
<protein>
    <submittedName>
        <fullName evidence="2">Uncharacterized protein</fullName>
    </submittedName>
</protein>
<keyword evidence="1" id="KW-1133">Transmembrane helix</keyword>
<dbReference type="EMBL" id="BARU01025221">
    <property type="protein sequence ID" value="GAH58370.1"/>
    <property type="molecule type" value="Genomic_DNA"/>
</dbReference>
<keyword evidence="1" id="KW-0812">Transmembrane</keyword>
<reference evidence="2" key="1">
    <citation type="journal article" date="2014" name="Front. Microbiol.">
        <title>High frequency of phylogenetically diverse reductive dehalogenase-homologous genes in deep subseafloor sedimentary metagenomes.</title>
        <authorList>
            <person name="Kawai M."/>
            <person name="Futagami T."/>
            <person name="Toyoda A."/>
            <person name="Takaki Y."/>
            <person name="Nishi S."/>
            <person name="Hori S."/>
            <person name="Arai W."/>
            <person name="Tsubouchi T."/>
            <person name="Morono Y."/>
            <person name="Uchiyama I."/>
            <person name="Ito T."/>
            <person name="Fujiyama A."/>
            <person name="Inagaki F."/>
            <person name="Takami H."/>
        </authorList>
    </citation>
    <scope>NUCLEOTIDE SEQUENCE</scope>
    <source>
        <strain evidence="2">Expedition CK06-06</strain>
    </source>
</reference>
<feature type="non-terminal residue" evidence="2">
    <location>
        <position position="1"/>
    </location>
</feature>
<dbReference type="AlphaFoldDB" id="X1HMU2"/>
<evidence type="ECO:0000256" key="1">
    <source>
        <dbReference type="SAM" id="Phobius"/>
    </source>
</evidence>
<feature type="transmembrane region" description="Helical" evidence="1">
    <location>
        <begin position="84"/>
        <end position="104"/>
    </location>
</feature>
<name>X1HMU2_9ZZZZ</name>
<keyword evidence="1" id="KW-0472">Membrane</keyword>
<gene>
    <name evidence="2" type="ORF">S03H2_40656</name>
</gene>